<dbReference type="GO" id="GO:0016853">
    <property type="term" value="F:isomerase activity"/>
    <property type="evidence" value="ECO:0007669"/>
    <property type="project" value="UniProtKB-KW"/>
</dbReference>
<evidence type="ECO:0000256" key="1">
    <source>
        <dbReference type="ARBA" id="ARBA00022737"/>
    </source>
</evidence>
<name>A0ABQ4A3Y5_9ACTN</name>
<keyword evidence="1" id="KW-0677">Repeat</keyword>
<evidence type="ECO:0000313" key="3">
    <source>
        <dbReference type="EMBL" id="GIE25574.1"/>
    </source>
</evidence>
<dbReference type="Proteomes" id="UP000603200">
    <property type="component" value="Unassembled WGS sequence"/>
</dbReference>
<dbReference type="Pfam" id="PF01380">
    <property type="entry name" value="SIS"/>
    <property type="match status" value="1"/>
</dbReference>
<feature type="domain" description="SIS" evidence="2">
    <location>
        <begin position="207"/>
        <end position="340"/>
    </location>
</feature>
<evidence type="ECO:0000313" key="4">
    <source>
        <dbReference type="Proteomes" id="UP000603200"/>
    </source>
</evidence>
<reference evidence="3 4" key="1">
    <citation type="submission" date="2021-01" db="EMBL/GenBank/DDBJ databases">
        <title>Whole genome shotgun sequence of Actinoplanes humidus NBRC 14915.</title>
        <authorList>
            <person name="Komaki H."/>
            <person name="Tamura T."/>
        </authorList>
    </citation>
    <scope>NUCLEOTIDE SEQUENCE [LARGE SCALE GENOMIC DNA]</scope>
    <source>
        <strain evidence="3 4">NBRC 14915</strain>
    </source>
</reference>
<dbReference type="InterPro" id="IPR050303">
    <property type="entry name" value="GatZ_KbaZ_carbometab"/>
</dbReference>
<dbReference type="InterPro" id="IPR046348">
    <property type="entry name" value="SIS_dom_sf"/>
</dbReference>
<dbReference type="EMBL" id="BOMN01000124">
    <property type="protein sequence ID" value="GIE25574.1"/>
    <property type="molecule type" value="Genomic_DNA"/>
</dbReference>
<dbReference type="PROSITE" id="PS51464">
    <property type="entry name" value="SIS"/>
    <property type="match status" value="2"/>
</dbReference>
<protein>
    <submittedName>
        <fullName evidence="3">Tagatose-6-phosphate ketose/aldose isomerase</fullName>
    </submittedName>
</protein>
<dbReference type="InterPro" id="IPR035466">
    <property type="entry name" value="GlmS/AgaS_SIS"/>
</dbReference>
<accession>A0ABQ4A3Y5</accession>
<evidence type="ECO:0000259" key="2">
    <source>
        <dbReference type="PROSITE" id="PS51464"/>
    </source>
</evidence>
<dbReference type="PANTHER" id="PTHR32502:SF3">
    <property type="entry name" value="D-GALACTOSAMINE-6-PHOSPHATE DEAMINASE AGAS-RELATED"/>
    <property type="match status" value="1"/>
</dbReference>
<organism evidence="3 4">
    <name type="scientific">Winogradskya humida</name>
    <dbReference type="NCBI Taxonomy" id="113566"/>
    <lineage>
        <taxon>Bacteria</taxon>
        <taxon>Bacillati</taxon>
        <taxon>Actinomycetota</taxon>
        <taxon>Actinomycetes</taxon>
        <taxon>Micromonosporales</taxon>
        <taxon>Micromonosporaceae</taxon>
        <taxon>Winogradskya</taxon>
    </lineage>
</organism>
<dbReference type="SUPFAM" id="SSF53697">
    <property type="entry name" value="SIS domain"/>
    <property type="match status" value="1"/>
</dbReference>
<dbReference type="Gene3D" id="3.40.50.10490">
    <property type="entry name" value="Glucose-6-phosphate isomerase like protein, domain 1"/>
    <property type="match status" value="2"/>
</dbReference>
<comment type="caution">
    <text evidence="3">The sequence shown here is derived from an EMBL/GenBank/DDBJ whole genome shotgun (WGS) entry which is preliminary data.</text>
</comment>
<gene>
    <name evidence="3" type="primary">agaS</name>
    <name evidence="3" type="ORF">Ahu01nite_086760</name>
</gene>
<dbReference type="InterPro" id="IPR001347">
    <property type="entry name" value="SIS_dom"/>
</dbReference>
<feature type="domain" description="SIS" evidence="2">
    <location>
        <begin position="39"/>
        <end position="195"/>
    </location>
</feature>
<proteinExistence type="predicted"/>
<dbReference type="CDD" id="cd05008">
    <property type="entry name" value="SIS_GlmS_GlmD_1"/>
    <property type="match status" value="1"/>
</dbReference>
<dbReference type="RefSeq" id="WP_203842519.1">
    <property type="nucleotide sequence ID" value="NZ_BAAATV010000025.1"/>
</dbReference>
<keyword evidence="4" id="KW-1185">Reference proteome</keyword>
<dbReference type="PANTHER" id="PTHR32502">
    <property type="entry name" value="N-ACETYLGALACTOSAMINE PERMEASE II COMPONENT-RELATED"/>
    <property type="match status" value="1"/>
</dbReference>
<sequence length="358" mass="37885">MTSNLIEPATAREIAQQPALWQDVARHVTERRPTTSAFLDPILSDPRARIILTGAGTSAFIGQVLATHLEHTLGRRVDAIATTDLVAAPRDYLTGDAPTLLVSFARSGDSPESVAAADLADRFLEHPYHLIITCNADGALATARAGKAGSLVLTMPAASNDTGFAMTSSFTCMLLTARLTLGAPVSPGVLDGLVEAASRALEETPAWAGELARRGFDRIVHLGSGALQGMAREAALKMLELTAGQVGTWFDSPLGFRHGPKSVLTDRTLIVVHTSGDPYTRQYDDDIIAELSGHEVVVLSSSAASSWDGDDTLRALAYAVPCQIMALEFSLALGLTPDNPFPEGQVTRVVSGVRIHPV</sequence>
<keyword evidence="3" id="KW-0413">Isomerase</keyword>